<gene>
    <name evidence="2" type="ORF">WJX75_006471</name>
</gene>
<accession>A0ABR2Z141</accession>
<evidence type="ECO:0000256" key="1">
    <source>
        <dbReference type="ARBA" id="ARBA00004430"/>
    </source>
</evidence>
<protein>
    <submittedName>
        <fullName evidence="2">Uncharacterized protein</fullName>
    </submittedName>
</protein>
<dbReference type="Proteomes" id="UP001491310">
    <property type="component" value="Unassembled WGS sequence"/>
</dbReference>
<dbReference type="InterPro" id="IPR032675">
    <property type="entry name" value="LRR_dom_sf"/>
</dbReference>
<comment type="caution">
    <text evidence="2">The sequence shown here is derived from an EMBL/GenBank/DDBJ whole genome shotgun (WGS) entry which is preliminary data.</text>
</comment>
<organism evidence="2 3">
    <name type="scientific">Coccomyxa subellipsoidea</name>
    <dbReference type="NCBI Taxonomy" id="248742"/>
    <lineage>
        <taxon>Eukaryota</taxon>
        <taxon>Viridiplantae</taxon>
        <taxon>Chlorophyta</taxon>
        <taxon>core chlorophytes</taxon>
        <taxon>Trebouxiophyceae</taxon>
        <taxon>Trebouxiophyceae incertae sedis</taxon>
        <taxon>Coccomyxaceae</taxon>
        <taxon>Coccomyxa</taxon>
    </lineage>
</organism>
<dbReference type="Gene3D" id="3.80.10.10">
    <property type="entry name" value="Ribonuclease Inhibitor"/>
    <property type="match status" value="1"/>
</dbReference>
<evidence type="ECO:0000313" key="3">
    <source>
        <dbReference type="Proteomes" id="UP001491310"/>
    </source>
</evidence>
<sequence>MRSEVDFPKHALGCGRHGILSAVCACKQLRSISIRHSLVTKAQPRESELLEALLISLPELRALQFKEAVENGREEPPSIFGDALIAEVCASHKRGLQLLLMDLSDFEDKFELPLSLRYIFLSNRGRHFKGRAQRLMGDLPCLEELYLILFSGRHFMLSDGIARPTRSESLRCAVFNILAFHAVDNTVGNVNTIHMPKVELLGLVFAIRHSEDEFGVSQRIPVAFRCPQLKECMFQYCYEKDLPLLKQLAGEGAPNLQTVQVAMSRMLSAIGDSPMEPFWSALNGAKNLRTLNIVFQDTLEDEMEILVAGAILVALKVDGLCLPSLLTLAFYSIPLGSTIPGPSFHMGSDPASQGARAVCNSIGLLVDAGILPSLQQIVLSPVSDGAVVHLTGPGPKPDRAPHVSTTFLLPDSCRGRRGWLQPSCSEPGMQSRALASLATLATTGTPKDVDWAMEEAEDLKQAEAQGFGCSLS</sequence>
<name>A0ABR2Z141_9CHLO</name>
<evidence type="ECO:0000313" key="2">
    <source>
        <dbReference type="EMBL" id="KAK9917609.1"/>
    </source>
</evidence>
<dbReference type="SUPFAM" id="SSF52047">
    <property type="entry name" value="RNI-like"/>
    <property type="match status" value="1"/>
</dbReference>
<proteinExistence type="predicted"/>
<comment type="subcellular location">
    <subcellularLocation>
        <location evidence="1">Cytoplasm</location>
        <location evidence="1">Cytoskeleton</location>
        <location evidence="1">Cilium axoneme</location>
    </subcellularLocation>
</comment>
<dbReference type="EMBL" id="JALJOT010000002">
    <property type="protein sequence ID" value="KAK9917609.1"/>
    <property type="molecule type" value="Genomic_DNA"/>
</dbReference>
<keyword evidence="3" id="KW-1185">Reference proteome</keyword>
<reference evidence="2 3" key="1">
    <citation type="journal article" date="2024" name="Nat. Commun.">
        <title>Phylogenomics reveals the evolutionary origins of lichenization in chlorophyte algae.</title>
        <authorList>
            <person name="Puginier C."/>
            <person name="Libourel C."/>
            <person name="Otte J."/>
            <person name="Skaloud P."/>
            <person name="Haon M."/>
            <person name="Grisel S."/>
            <person name="Petersen M."/>
            <person name="Berrin J.G."/>
            <person name="Delaux P.M."/>
            <person name="Dal Grande F."/>
            <person name="Keller J."/>
        </authorList>
    </citation>
    <scope>NUCLEOTIDE SEQUENCE [LARGE SCALE GENOMIC DNA]</scope>
    <source>
        <strain evidence="2 3">SAG 216-7</strain>
    </source>
</reference>